<dbReference type="EMBL" id="LAOR01000088">
    <property type="protein sequence ID" value="KJW06745.1"/>
    <property type="molecule type" value="Genomic_DNA"/>
</dbReference>
<evidence type="ECO:0000256" key="1">
    <source>
        <dbReference type="SAM" id="Phobius"/>
    </source>
</evidence>
<accession>A0A0F3RK39</accession>
<sequence>MVKIENRAVVTYNHLKTAETLFSKLLYNFIFLFAVFFAKPKLEIHN</sequence>
<evidence type="ECO:0000313" key="3">
    <source>
        <dbReference type="Proteomes" id="UP000033580"/>
    </source>
</evidence>
<dbReference type="Proteomes" id="UP000033580">
    <property type="component" value="Unassembled WGS sequence"/>
</dbReference>
<evidence type="ECO:0000313" key="2">
    <source>
        <dbReference type="EMBL" id="KJW06745.1"/>
    </source>
</evidence>
<proteinExistence type="predicted"/>
<reference evidence="2 3" key="1">
    <citation type="submission" date="2015-01" db="EMBL/GenBank/DDBJ databases">
        <title>Genome Sequencing of Rickettsiales.</title>
        <authorList>
            <person name="Daugherty S.C."/>
            <person name="Su Q."/>
            <person name="Abolude K."/>
            <person name="Beier-Sexton M."/>
            <person name="Carlyon J.A."/>
            <person name="Carter R."/>
            <person name="Day N.P."/>
            <person name="Dumler S.J."/>
            <person name="Dyachenko V."/>
            <person name="Godinez A."/>
            <person name="Kurtti T.J."/>
            <person name="Lichay M."/>
            <person name="Mullins K.E."/>
            <person name="Ott S."/>
            <person name="Pappas-Brown V."/>
            <person name="Paris D.H."/>
            <person name="Patel P."/>
            <person name="Richards A.L."/>
            <person name="Sadzewicz L."/>
            <person name="Sears K."/>
            <person name="Seidman D."/>
            <person name="Sengamalay N."/>
            <person name="Stenos J."/>
            <person name="Tallon L.J."/>
            <person name="Vincent G."/>
            <person name="Fraser C.M."/>
            <person name="Munderloh U."/>
            <person name="Dunning-Hotopp J.C."/>
        </authorList>
    </citation>
    <scope>NUCLEOTIDE SEQUENCE [LARGE SCALE GENOMIC DNA]</scope>
    <source>
        <strain evidence="2 3">UT144</strain>
    </source>
</reference>
<gene>
    <name evidence="2" type="ORF">OTUT144_1211</name>
</gene>
<dbReference type="PATRIC" id="fig|1441384.3.peg.2352"/>
<dbReference type="AlphaFoldDB" id="A0A0F3RK39"/>
<comment type="caution">
    <text evidence="2">The sequence shown here is derived from an EMBL/GenBank/DDBJ whole genome shotgun (WGS) entry which is preliminary data.</text>
</comment>
<keyword evidence="1" id="KW-0812">Transmembrane</keyword>
<name>A0A0F3RK39_ORITS</name>
<keyword evidence="1" id="KW-1133">Transmembrane helix</keyword>
<feature type="transmembrane region" description="Helical" evidence="1">
    <location>
        <begin position="20"/>
        <end position="38"/>
    </location>
</feature>
<keyword evidence="1" id="KW-0472">Membrane</keyword>
<protein>
    <submittedName>
        <fullName evidence="2">Uncharacterized protein</fullName>
    </submittedName>
</protein>
<organism evidence="2 3">
    <name type="scientific">Orientia tsutsugamushi str. UT144</name>
    <dbReference type="NCBI Taxonomy" id="1441384"/>
    <lineage>
        <taxon>Bacteria</taxon>
        <taxon>Pseudomonadati</taxon>
        <taxon>Pseudomonadota</taxon>
        <taxon>Alphaproteobacteria</taxon>
        <taxon>Rickettsiales</taxon>
        <taxon>Rickettsiaceae</taxon>
        <taxon>Rickettsieae</taxon>
        <taxon>Orientia</taxon>
    </lineage>
</organism>